<evidence type="ECO:0000313" key="1">
    <source>
        <dbReference type="EMBL" id="RGR96684.1"/>
    </source>
</evidence>
<dbReference type="SUPFAM" id="SSF52218">
    <property type="entry name" value="Flavoproteins"/>
    <property type="match status" value="1"/>
</dbReference>
<dbReference type="Gene3D" id="3.40.50.360">
    <property type="match status" value="1"/>
</dbReference>
<comment type="caution">
    <text evidence="1">The sequence shown here is derived from an EMBL/GenBank/DDBJ whole genome shotgun (WGS) entry which is preliminary data.</text>
</comment>
<name>A0A412GP91_9BACT</name>
<dbReference type="RefSeq" id="WP_118484196.1">
    <property type="nucleotide sequence ID" value="NZ_QRUU01000025.1"/>
</dbReference>
<dbReference type="AlphaFoldDB" id="A0A412GP91"/>
<evidence type="ECO:0008006" key="3">
    <source>
        <dbReference type="Google" id="ProtNLM"/>
    </source>
</evidence>
<accession>A0A412GP91</accession>
<organism evidence="1 2">
    <name type="scientific">Phocaeicola coprocola</name>
    <dbReference type="NCBI Taxonomy" id="310298"/>
    <lineage>
        <taxon>Bacteria</taxon>
        <taxon>Pseudomonadati</taxon>
        <taxon>Bacteroidota</taxon>
        <taxon>Bacteroidia</taxon>
        <taxon>Bacteroidales</taxon>
        <taxon>Bacteroidaceae</taxon>
        <taxon>Phocaeicola</taxon>
    </lineage>
</organism>
<reference evidence="1 2" key="1">
    <citation type="submission" date="2018-08" db="EMBL/GenBank/DDBJ databases">
        <title>A genome reference for cultivated species of the human gut microbiota.</title>
        <authorList>
            <person name="Zou Y."/>
            <person name="Xue W."/>
            <person name="Luo G."/>
        </authorList>
    </citation>
    <scope>NUCLEOTIDE SEQUENCE [LARGE SCALE GENOMIC DNA]</scope>
    <source>
        <strain evidence="1 2">AF24-2</strain>
    </source>
</reference>
<sequence>MGKVLILNGSPRAPKSNSRRYAEIFSTACKLPSDCFNILKTNHAALCQKMSEYSDVLLVFPLYADSLPVGLLNFLKYLEANPPERKLVVSVLINCGFLEYHQNDIALEMLRFFCQKNGYRTGSVLALESGEAILGTPFRYIAVRAIRKLAKSVDNGKYCNIQATMPLNKRLFIWASTRYWIQYGKRFGITKEQMQSMKIE</sequence>
<keyword evidence="2" id="KW-1185">Reference proteome</keyword>
<dbReference type="InterPro" id="IPR029039">
    <property type="entry name" value="Flavoprotein-like_sf"/>
</dbReference>
<protein>
    <recommendedName>
        <fullName evidence="3">Flavodoxin-like fold domain-containing protein</fullName>
    </recommendedName>
</protein>
<dbReference type="Proteomes" id="UP000285864">
    <property type="component" value="Unassembled WGS sequence"/>
</dbReference>
<gene>
    <name evidence="1" type="ORF">DWY20_07245</name>
</gene>
<proteinExistence type="predicted"/>
<dbReference type="EMBL" id="QRUU01000025">
    <property type="protein sequence ID" value="RGR96684.1"/>
    <property type="molecule type" value="Genomic_DNA"/>
</dbReference>
<evidence type="ECO:0000313" key="2">
    <source>
        <dbReference type="Proteomes" id="UP000285864"/>
    </source>
</evidence>